<accession>A0A4Y2AAB6</accession>
<sequence length="149" mass="16336">MRLIHVTSQSRSKHNCACEGRGGPRPGQTGQLPIAPNSGWCQSWNVKGRKKWFNWHESSVENGKKIFFQFGAPSPVFRTGAQLKPLDPGGVSNLFHEHQAIKVGGSFTGRTEQIAPMGNQILGDRIDSRCGPVDCAPTSPRFQKEPSLP</sequence>
<name>A0A4Y2AAB6_ARAVE</name>
<gene>
    <name evidence="1" type="ORF">AVEN_47990_1</name>
</gene>
<organism evidence="1 2">
    <name type="scientific">Araneus ventricosus</name>
    <name type="common">Orbweaver spider</name>
    <name type="synonym">Epeira ventricosa</name>
    <dbReference type="NCBI Taxonomy" id="182803"/>
    <lineage>
        <taxon>Eukaryota</taxon>
        <taxon>Metazoa</taxon>
        <taxon>Ecdysozoa</taxon>
        <taxon>Arthropoda</taxon>
        <taxon>Chelicerata</taxon>
        <taxon>Arachnida</taxon>
        <taxon>Araneae</taxon>
        <taxon>Araneomorphae</taxon>
        <taxon>Entelegynae</taxon>
        <taxon>Araneoidea</taxon>
        <taxon>Araneidae</taxon>
        <taxon>Araneus</taxon>
    </lineage>
</organism>
<evidence type="ECO:0000313" key="1">
    <source>
        <dbReference type="EMBL" id="GBL76708.1"/>
    </source>
</evidence>
<dbReference type="Proteomes" id="UP000499080">
    <property type="component" value="Unassembled WGS sequence"/>
</dbReference>
<keyword evidence="2" id="KW-1185">Reference proteome</keyword>
<proteinExistence type="predicted"/>
<dbReference type="EMBL" id="BGPR01079943">
    <property type="protein sequence ID" value="GBL76708.1"/>
    <property type="molecule type" value="Genomic_DNA"/>
</dbReference>
<reference evidence="1 2" key="1">
    <citation type="journal article" date="2019" name="Sci. Rep.">
        <title>Orb-weaving spider Araneus ventricosus genome elucidates the spidroin gene catalogue.</title>
        <authorList>
            <person name="Kono N."/>
            <person name="Nakamura H."/>
            <person name="Ohtoshi R."/>
            <person name="Moran D.A.P."/>
            <person name="Shinohara A."/>
            <person name="Yoshida Y."/>
            <person name="Fujiwara M."/>
            <person name="Mori M."/>
            <person name="Tomita M."/>
            <person name="Arakawa K."/>
        </authorList>
    </citation>
    <scope>NUCLEOTIDE SEQUENCE [LARGE SCALE GENOMIC DNA]</scope>
</reference>
<dbReference type="AlphaFoldDB" id="A0A4Y2AAB6"/>
<evidence type="ECO:0000313" key="2">
    <source>
        <dbReference type="Proteomes" id="UP000499080"/>
    </source>
</evidence>
<protein>
    <submittedName>
        <fullName evidence="1">Uncharacterized protein</fullName>
    </submittedName>
</protein>
<comment type="caution">
    <text evidence="1">The sequence shown here is derived from an EMBL/GenBank/DDBJ whole genome shotgun (WGS) entry which is preliminary data.</text>
</comment>